<dbReference type="PANTHER" id="PTHR35748:SF1">
    <property type="entry name" value="OS05G0358400 PROTEIN"/>
    <property type="match status" value="1"/>
</dbReference>
<dbReference type="PANTHER" id="PTHR35748">
    <property type="entry name" value="OS05G0358400 PROTEIN"/>
    <property type="match status" value="1"/>
</dbReference>
<feature type="non-terminal residue" evidence="2">
    <location>
        <position position="342"/>
    </location>
</feature>
<gene>
    <name evidence="2" type="ORF">PGLA1383_LOCUS51831</name>
</gene>
<feature type="region of interest" description="Disordered" evidence="1">
    <location>
        <begin position="1"/>
        <end position="41"/>
    </location>
</feature>
<dbReference type="AlphaFoldDB" id="A0A813HF59"/>
<proteinExistence type="predicted"/>
<sequence>MASIGPADDPSPSPPLDRPGRLLTLSPTPGRTGPALDPPLPLPPERACIRTTIKFFVLVTATTYGCAVLDSCTMHPDGYEPEDFAHLIKDGRITILGFGSLVSEASVSNSFDISNFRYGNVVRLQRIFNRASWKTIEMGRARTPTAEVATVSLAVIGGSTVQCRVALMDVDMHDGLQGFLHRETSYCMLEVPFVDDNGTSGFAVACGECDDKEISKYWGPTVSFVEHCVGRITYIGDAIPAEPMPLVPPLNRTPGNPDIWVDFTPDHEYDKNHQYVLPEGPWIYPAPGYLRLVYRAHVSAGGDMADNFLDTTLLLNRKTTLRMYLDSNLLLKAWVMNPLLDN</sequence>
<comment type="caution">
    <text evidence="2">The sequence shown here is derived from an EMBL/GenBank/DDBJ whole genome shotgun (WGS) entry which is preliminary data.</text>
</comment>
<evidence type="ECO:0000256" key="1">
    <source>
        <dbReference type="SAM" id="MobiDB-lite"/>
    </source>
</evidence>
<organism evidence="2 3">
    <name type="scientific">Polarella glacialis</name>
    <name type="common">Dinoflagellate</name>
    <dbReference type="NCBI Taxonomy" id="89957"/>
    <lineage>
        <taxon>Eukaryota</taxon>
        <taxon>Sar</taxon>
        <taxon>Alveolata</taxon>
        <taxon>Dinophyceae</taxon>
        <taxon>Suessiales</taxon>
        <taxon>Suessiaceae</taxon>
        <taxon>Polarella</taxon>
    </lineage>
</organism>
<protein>
    <submittedName>
        <fullName evidence="2">Uncharacterized protein</fullName>
    </submittedName>
</protein>
<dbReference type="EMBL" id="CAJNNV010031474">
    <property type="protein sequence ID" value="CAE8636353.1"/>
    <property type="molecule type" value="Genomic_DNA"/>
</dbReference>
<dbReference type="OrthoDB" id="565040at2759"/>
<evidence type="ECO:0000313" key="2">
    <source>
        <dbReference type="EMBL" id="CAE8636353.1"/>
    </source>
</evidence>
<accession>A0A813HF59</accession>
<keyword evidence="3" id="KW-1185">Reference proteome</keyword>
<name>A0A813HF59_POLGL</name>
<reference evidence="2" key="1">
    <citation type="submission" date="2021-02" db="EMBL/GenBank/DDBJ databases">
        <authorList>
            <person name="Dougan E. K."/>
            <person name="Rhodes N."/>
            <person name="Thang M."/>
            <person name="Chan C."/>
        </authorList>
    </citation>
    <scope>NUCLEOTIDE SEQUENCE</scope>
</reference>
<dbReference type="Proteomes" id="UP000654075">
    <property type="component" value="Unassembled WGS sequence"/>
</dbReference>
<dbReference type="OMA" id="GEMARRC"/>
<evidence type="ECO:0000313" key="3">
    <source>
        <dbReference type="Proteomes" id="UP000654075"/>
    </source>
</evidence>